<comment type="caution">
    <text evidence="1">The sequence shown here is derived from an EMBL/GenBank/DDBJ whole genome shotgun (WGS) entry which is preliminary data.</text>
</comment>
<proteinExistence type="predicted"/>
<accession>A0ACA9MRY7</accession>
<evidence type="ECO:0000313" key="2">
    <source>
        <dbReference type="Proteomes" id="UP000789525"/>
    </source>
</evidence>
<evidence type="ECO:0000313" key="1">
    <source>
        <dbReference type="EMBL" id="CAG8601227.1"/>
    </source>
</evidence>
<gene>
    <name evidence="1" type="ORF">ACOLOM_LOCUS6687</name>
</gene>
<dbReference type="EMBL" id="CAJVPT010014055">
    <property type="protein sequence ID" value="CAG8601227.1"/>
    <property type="molecule type" value="Genomic_DNA"/>
</dbReference>
<keyword evidence="2" id="KW-1185">Reference proteome</keyword>
<dbReference type="Proteomes" id="UP000789525">
    <property type="component" value="Unassembled WGS sequence"/>
</dbReference>
<reference evidence="1" key="1">
    <citation type="submission" date="2021-06" db="EMBL/GenBank/DDBJ databases">
        <authorList>
            <person name="Kallberg Y."/>
            <person name="Tangrot J."/>
            <person name="Rosling A."/>
        </authorList>
    </citation>
    <scope>NUCLEOTIDE SEQUENCE</scope>
    <source>
        <strain evidence="1">CL356</strain>
    </source>
</reference>
<sequence length="340" mass="34928">MKQFTSLLAAAVLATSVAGHGAVTSYVIAGTTYPGYTGFSPSSSPPTIQWQWPDYNPTLDPAMSSVMCNGGSSAALTATVAPGGQSTSTSVQVLSARAQEAVLDGLFKIDEAGLLSGTMYSGTWGAGKVLNTLQWTSTIPANLAPGNYLLRHELIAVHQAKTPQFYAECAQIVVSGSGTASPSGSYLVSIPGYCKLSDSNVSLDIYSEAAKTVTSWDVPGPPVWPNGSTSTYTPPVSSSTSTRPSSSSSSSSTRPSSSSSSSSSSGGAPLYGQCGGQGWTGPTTCASGTCKYSNASACLEQLLGQIFSSVLQLYPSAVEPQLLSKNLHGSSETPDLNRLR</sequence>
<name>A0ACA9MRY7_9GLOM</name>
<organism evidence="1 2">
    <name type="scientific">Acaulospora colombiana</name>
    <dbReference type="NCBI Taxonomy" id="27376"/>
    <lineage>
        <taxon>Eukaryota</taxon>
        <taxon>Fungi</taxon>
        <taxon>Fungi incertae sedis</taxon>
        <taxon>Mucoromycota</taxon>
        <taxon>Glomeromycotina</taxon>
        <taxon>Glomeromycetes</taxon>
        <taxon>Diversisporales</taxon>
        <taxon>Acaulosporaceae</taxon>
        <taxon>Acaulospora</taxon>
    </lineage>
</organism>
<protein>
    <submittedName>
        <fullName evidence="1">9878_t:CDS:1</fullName>
    </submittedName>
</protein>